<evidence type="ECO:0000313" key="3">
    <source>
        <dbReference type="Proteomes" id="UP000479710"/>
    </source>
</evidence>
<evidence type="ECO:0000256" key="1">
    <source>
        <dbReference type="SAM" id="MobiDB-lite"/>
    </source>
</evidence>
<dbReference type="AlphaFoldDB" id="A0A6G1EQN1"/>
<reference evidence="2 3" key="1">
    <citation type="submission" date="2019-11" db="EMBL/GenBank/DDBJ databases">
        <title>Whole genome sequence of Oryza granulata.</title>
        <authorList>
            <person name="Li W."/>
        </authorList>
    </citation>
    <scope>NUCLEOTIDE SEQUENCE [LARGE SCALE GENOMIC DNA]</scope>
    <source>
        <strain evidence="3">cv. Menghai</strain>
        <tissue evidence="2">Leaf</tissue>
    </source>
</reference>
<proteinExistence type="predicted"/>
<protein>
    <submittedName>
        <fullName evidence="2">Uncharacterized protein</fullName>
    </submittedName>
</protein>
<dbReference type="EMBL" id="SPHZ02000003">
    <property type="protein sequence ID" value="KAF0926927.1"/>
    <property type="molecule type" value="Genomic_DNA"/>
</dbReference>
<comment type="caution">
    <text evidence="2">The sequence shown here is derived from an EMBL/GenBank/DDBJ whole genome shotgun (WGS) entry which is preliminary data.</text>
</comment>
<gene>
    <name evidence="2" type="ORF">E2562_028414</name>
</gene>
<evidence type="ECO:0000313" key="2">
    <source>
        <dbReference type="EMBL" id="KAF0926927.1"/>
    </source>
</evidence>
<dbReference type="Proteomes" id="UP000479710">
    <property type="component" value="Unassembled WGS sequence"/>
</dbReference>
<name>A0A6G1EQN1_9ORYZ</name>
<accession>A0A6G1EQN1</accession>
<sequence length="75" mass="8140">MQVGTERSRAGGGCGNPNTGDLRGGVSSEKKSWRGGQQNPLVAGEDMDLDVHCDEHLTEICKEQLLRTWEELANA</sequence>
<keyword evidence="3" id="KW-1185">Reference proteome</keyword>
<feature type="region of interest" description="Disordered" evidence="1">
    <location>
        <begin position="1"/>
        <end position="42"/>
    </location>
</feature>
<organism evidence="2 3">
    <name type="scientific">Oryza meyeriana var. granulata</name>
    <dbReference type="NCBI Taxonomy" id="110450"/>
    <lineage>
        <taxon>Eukaryota</taxon>
        <taxon>Viridiplantae</taxon>
        <taxon>Streptophyta</taxon>
        <taxon>Embryophyta</taxon>
        <taxon>Tracheophyta</taxon>
        <taxon>Spermatophyta</taxon>
        <taxon>Magnoliopsida</taxon>
        <taxon>Liliopsida</taxon>
        <taxon>Poales</taxon>
        <taxon>Poaceae</taxon>
        <taxon>BOP clade</taxon>
        <taxon>Oryzoideae</taxon>
        <taxon>Oryzeae</taxon>
        <taxon>Oryzinae</taxon>
        <taxon>Oryza</taxon>
        <taxon>Oryza meyeriana</taxon>
    </lineage>
</organism>